<reference evidence="7" key="1">
    <citation type="submission" date="2021-01" db="EMBL/GenBank/DDBJ databases">
        <authorList>
            <person name="Kaushik A."/>
        </authorList>
    </citation>
    <scope>NUCLEOTIDE SEQUENCE</scope>
    <source>
        <strain evidence="7">AG4-RS23</strain>
    </source>
</reference>
<sequence>MIGVDTSIAVLATPPLLGFTASGVAAGYLAAAIQSAVYGAAVPTGSLFAIMQSVGATATIVPALIAGASATGIAGAVEASQAQGPGGSGEEEGEARDGANEQSWNVDEEKRDEDKEEFAKLVANPGNENKRVSSLHGEAPIRVASLREDGNPRGYLLNAGQGGEVFRPRNNQS</sequence>
<evidence type="ECO:0000313" key="7">
    <source>
        <dbReference type="EMBL" id="CAE6438866.1"/>
    </source>
</evidence>
<evidence type="ECO:0000256" key="4">
    <source>
        <dbReference type="ARBA" id="ARBA00022989"/>
    </source>
</evidence>
<proteinExistence type="inferred from homology"/>
<evidence type="ECO:0000313" key="8">
    <source>
        <dbReference type="Proteomes" id="UP000663861"/>
    </source>
</evidence>
<dbReference type="EMBL" id="CAJMWY010000555">
    <property type="protein sequence ID" value="CAE6438866.1"/>
    <property type="molecule type" value="Genomic_DNA"/>
</dbReference>
<dbReference type="Pfam" id="PF06140">
    <property type="entry name" value="Ifi-6-16"/>
    <property type="match status" value="1"/>
</dbReference>
<comment type="caution">
    <text evidence="7">The sequence shown here is derived from an EMBL/GenBank/DDBJ whole genome shotgun (WGS) entry which is preliminary data.</text>
</comment>
<dbReference type="GO" id="GO:0016020">
    <property type="term" value="C:membrane"/>
    <property type="evidence" value="ECO:0007669"/>
    <property type="project" value="UniProtKB-SubCell"/>
</dbReference>
<dbReference type="InterPro" id="IPR009311">
    <property type="entry name" value="IFI6/IFI27-like"/>
</dbReference>
<dbReference type="Gene3D" id="6.10.110.10">
    <property type="match status" value="1"/>
</dbReference>
<organism evidence="7 8">
    <name type="scientific">Rhizoctonia solani</name>
    <dbReference type="NCBI Taxonomy" id="456999"/>
    <lineage>
        <taxon>Eukaryota</taxon>
        <taxon>Fungi</taxon>
        <taxon>Dikarya</taxon>
        <taxon>Basidiomycota</taxon>
        <taxon>Agaricomycotina</taxon>
        <taxon>Agaricomycetes</taxon>
        <taxon>Cantharellales</taxon>
        <taxon>Ceratobasidiaceae</taxon>
        <taxon>Rhizoctonia</taxon>
    </lineage>
</organism>
<evidence type="ECO:0000256" key="5">
    <source>
        <dbReference type="ARBA" id="ARBA00023136"/>
    </source>
</evidence>
<comment type="similarity">
    <text evidence="2">Belongs to the IFI6/IFI27 family.</text>
</comment>
<feature type="region of interest" description="Disordered" evidence="6">
    <location>
        <begin position="78"/>
        <end position="173"/>
    </location>
</feature>
<evidence type="ECO:0000256" key="2">
    <source>
        <dbReference type="ARBA" id="ARBA00007262"/>
    </source>
</evidence>
<dbReference type="InterPro" id="IPR038213">
    <property type="entry name" value="IFI6/IFI27-like_sf"/>
</dbReference>
<evidence type="ECO:0000256" key="1">
    <source>
        <dbReference type="ARBA" id="ARBA00004141"/>
    </source>
</evidence>
<comment type="subcellular location">
    <subcellularLocation>
        <location evidence="1">Membrane</location>
        <topology evidence="1">Multi-pass membrane protein</topology>
    </subcellularLocation>
</comment>
<evidence type="ECO:0000256" key="3">
    <source>
        <dbReference type="ARBA" id="ARBA00022692"/>
    </source>
</evidence>
<keyword evidence="5" id="KW-0472">Membrane</keyword>
<keyword evidence="3" id="KW-0812">Transmembrane</keyword>
<evidence type="ECO:0000256" key="6">
    <source>
        <dbReference type="SAM" id="MobiDB-lite"/>
    </source>
</evidence>
<name>A0A8H2Y413_9AGAM</name>
<accession>A0A8H2Y413</accession>
<dbReference type="AlphaFoldDB" id="A0A8H2Y413"/>
<gene>
    <name evidence="7" type="ORF">RDB_LOCUS36956</name>
</gene>
<keyword evidence="4" id="KW-1133">Transmembrane helix</keyword>
<feature type="compositionally biased region" description="Basic and acidic residues" evidence="6">
    <location>
        <begin position="107"/>
        <end position="119"/>
    </location>
</feature>
<dbReference type="Proteomes" id="UP000663861">
    <property type="component" value="Unassembled WGS sequence"/>
</dbReference>
<protein>
    <submittedName>
        <fullName evidence="7">Uncharacterized protein</fullName>
    </submittedName>
</protein>